<evidence type="ECO:0000313" key="4">
    <source>
        <dbReference type="EMBL" id="OWF55961.1"/>
    </source>
</evidence>
<evidence type="ECO:0000256" key="2">
    <source>
        <dbReference type="SAM" id="SignalP"/>
    </source>
</evidence>
<reference evidence="4 5" key="1">
    <citation type="journal article" date="2017" name="Nat. Ecol. Evol.">
        <title>Scallop genome provides insights into evolution of bilaterian karyotype and development.</title>
        <authorList>
            <person name="Wang S."/>
            <person name="Zhang J."/>
            <person name="Jiao W."/>
            <person name="Li J."/>
            <person name="Xun X."/>
            <person name="Sun Y."/>
            <person name="Guo X."/>
            <person name="Huan P."/>
            <person name="Dong B."/>
            <person name="Zhang L."/>
            <person name="Hu X."/>
            <person name="Sun X."/>
            <person name="Wang J."/>
            <person name="Zhao C."/>
            <person name="Wang Y."/>
            <person name="Wang D."/>
            <person name="Huang X."/>
            <person name="Wang R."/>
            <person name="Lv J."/>
            <person name="Li Y."/>
            <person name="Zhang Z."/>
            <person name="Liu B."/>
            <person name="Lu W."/>
            <person name="Hui Y."/>
            <person name="Liang J."/>
            <person name="Zhou Z."/>
            <person name="Hou R."/>
            <person name="Li X."/>
            <person name="Liu Y."/>
            <person name="Li H."/>
            <person name="Ning X."/>
            <person name="Lin Y."/>
            <person name="Zhao L."/>
            <person name="Xing Q."/>
            <person name="Dou J."/>
            <person name="Li Y."/>
            <person name="Mao J."/>
            <person name="Guo H."/>
            <person name="Dou H."/>
            <person name="Li T."/>
            <person name="Mu C."/>
            <person name="Jiang W."/>
            <person name="Fu Q."/>
            <person name="Fu X."/>
            <person name="Miao Y."/>
            <person name="Liu J."/>
            <person name="Yu Q."/>
            <person name="Li R."/>
            <person name="Liao H."/>
            <person name="Li X."/>
            <person name="Kong Y."/>
            <person name="Jiang Z."/>
            <person name="Chourrout D."/>
            <person name="Li R."/>
            <person name="Bao Z."/>
        </authorList>
    </citation>
    <scope>NUCLEOTIDE SEQUENCE [LARGE SCALE GENOMIC DNA]</scope>
    <source>
        <strain evidence="4 5">PY_sf001</strain>
    </source>
</reference>
<sequence length="329" mass="36430">MDSLTVLLKCFLVFILLPFNECTVRGPGRGIILSYVCASNGRIDLEFSGNNVGKIRYGLGVCGRQSIMVNFTSGTDHGTLSGCEKNKDIYLYMYDHDPVHVSNTSAIQTFVLHCNTENRSPSAVPMKRSIEFPQSRRSVMLSESNTPSTLIMDLVNETRSIRNIILGGQYTLRISGPQNYTLFPESCYAASDETFQRQVTLMENGCTRDKTLLAGFHQQGTQSIVEATLQGFHLVYSSTVYIQCNVNMCTSSQCQIKPEDSIETDCNTYGYITNKNISNSGTVESSQRVATSFTVKDPALEISNSASDMSVSTLVLWLAMYAVYISFQP</sequence>
<dbReference type="EMBL" id="NEDP02000428">
    <property type="protein sequence ID" value="OWF55961.1"/>
    <property type="molecule type" value="Genomic_DNA"/>
</dbReference>
<dbReference type="InterPro" id="IPR042235">
    <property type="entry name" value="ZP-C_dom"/>
</dbReference>
<dbReference type="Pfam" id="PF00100">
    <property type="entry name" value="Zona_pellucida"/>
    <property type="match status" value="1"/>
</dbReference>
<feature type="chain" id="PRO_5012194213" description="ZP domain-containing protein" evidence="2">
    <location>
        <begin position="23"/>
        <end position="329"/>
    </location>
</feature>
<comment type="caution">
    <text evidence="4">The sequence shown here is derived from an EMBL/GenBank/DDBJ whole genome shotgun (WGS) entry which is preliminary data.</text>
</comment>
<keyword evidence="1" id="KW-1015">Disulfide bond</keyword>
<organism evidence="4 5">
    <name type="scientific">Mizuhopecten yessoensis</name>
    <name type="common">Japanese scallop</name>
    <name type="synonym">Patinopecten yessoensis</name>
    <dbReference type="NCBI Taxonomy" id="6573"/>
    <lineage>
        <taxon>Eukaryota</taxon>
        <taxon>Metazoa</taxon>
        <taxon>Spiralia</taxon>
        <taxon>Lophotrochozoa</taxon>
        <taxon>Mollusca</taxon>
        <taxon>Bivalvia</taxon>
        <taxon>Autobranchia</taxon>
        <taxon>Pteriomorphia</taxon>
        <taxon>Pectinida</taxon>
        <taxon>Pectinoidea</taxon>
        <taxon>Pectinidae</taxon>
        <taxon>Mizuhopecten</taxon>
    </lineage>
</organism>
<protein>
    <recommendedName>
        <fullName evidence="3">ZP domain-containing protein</fullName>
    </recommendedName>
</protein>
<dbReference type="PROSITE" id="PS51034">
    <property type="entry name" value="ZP_2"/>
    <property type="match status" value="1"/>
</dbReference>
<evidence type="ECO:0000259" key="3">
    <source>
        <dbReference type="PROSITE" id="PS51034"/>
    </source>
</evidence>
<evidence type="ECO:0000256" key="1">
    <source>
        <dbReference type="ARBA" id="ARBA00023157"/>
    </source>
</evidence>
<feature type="domain" description="ZP" evidence="3">
    <location>
        <begin position="1"/>
        <end position="273"/>
    </location>
</feature>
<dbReference type="InterPro" id="IPR055355">
    <property type="entry name" value="ZP-C"/>
</dbReference>
<accession>A0A210R4X1</accession>
<dbReference type="Proteomes" id="UP000242188">
    <property type="component" value="Unassembled WGS sequence"/>
</dbReference>
<dbReference type="InterPro" id="IPR001507">
    <property type="entry name" value="ZP_dom"/>
</dbReference>
<evidence type="ECO:0000313" key="5">
    <source>
        <dbReference type="Proteomes" id="UP000242188"/>
    </source>
</evidence>
<dbReference type="AlphaFoldDB" id="A0A210R4X1"/>
<keyword evidence="5" id="KW-1185">Reference proteome</keyword>
<feature type="signal peptide" evidence="2">
    <location>
        <begin position="1"/>
        <end position="22"/>
    </location>
</feature>
<name>A0A210R4X1_MIZYE</name>
<proteinExistence type="predicted"/>
<dbReference type="Gene3D" id="2.60.40.4100">
    <property type="entry name" value="Zona pellucida, ZP-C domain"/>
    <property type="match status" value="1"/>
</dbReference>
<dbReference type="OrthoDB" id="10538792at2759"/>
<keyword evidence="2" id="KW-0732">Signal</keyword>
<gene>
    <name evidence="4" type="ORF">KP79_PYT22117</name>
</gene>